<dbReference type="EMBL" id="NRSZ01001099">
    <property type="protein sequence ID" value="PNY23416.1"/>
    <property type="molecule type" value="Genomic_DNA"/>
</dbReference>
<feature type="domain" description="RMI1 N-terminal" evidence="5">
    <location>
        <begin position="11"/>
        <end position="56"/>
    </location>
</feature>
<protein>
    <recommendedName>
        <fullName evidence="2">RecQ-mediated genome instability protein 1</fullName>
    </recommendedName>
</protein>
<gene>
    <name evidence="6" type="ORF">TCAP_06640</name>
</gene>
<dbReference type="InterPro" id="IPR013894">
    <property type="entry name" value="RMI1_OB"/>
</dbReference>
<dbReference type="Pfam" id="PF08585">
    <property type="entry name" value="RMI1_N_C"/>
    <property type="match status" value="1"/>
</dbReference>
<evidence type="ECO:0000313" key="7">
    <source>
        <dbReference type="Proteomes" id="UP000236621"/>
    </source>
</evidence>
<evidence type="ECO:0000256" key="3">
    <source>
        <dbReference type="SAM" id="MobiDB-lite"/>
    </source>
</evidence>
<sequence>MDLASQLRASLLAQSLPPPSTDFLTTLTTSRSPAPPLPSLLATAKARLLACDLTSSSLLDAALLAALPDAAATTKDATLPRDVQVQVLDVEDLSLSRWEQVEGLEAMERGERTRGREIVRVVAAQDQNGDEGASQTQRTAQTASASTSTSTAAAAAIPAAGPNATHRLVLQDHQGKRIFAVELRRVDRIGVGKTNIGEKMLLRAGTVVARGAVLLTPETCVLLGGKIEAWHDSWVQGRLARLKEAVGSHRPR</sequence>
<accession>A0A2K3Q766</accession>
<comment type="similarity">
    <text evidence="1">Belongs to the RMI1 family.</text>
</comment>
<evidence type="ECO:0000256" key="1">
    <source>
        <dbReference type="ARBA" id="ARBA00006395"/>
    </source>
</evidence>
<dbReference type="Proteomes" id="UP000236621">
    <property type="component" value="Unassembled WGS sequence"/>
</dbReference>
<organism evidence="6 7">
    <name type="scientific">Tolypocladium capitatum</name>
    <dbReference type="NCBI Taxonomy" id="45235"/>
    <lineage>
        <taxon>Eukaryota</taxon>
        <taxon>Fungi</taxon>
        <taxon>Dikarya</taxon>
        <taxon>Ascomycota</taxon>
        <taxon>Pezizomycotina</taxon>
        <taxon>Sordariomycetes</taxon>
        <taxon>Hypocreomycetidae</taxon>
        <taxon>Hypocreales</taxon>
        <taxon>Ophiocordycipitaceae</taxon>
        <taxon>Tolypocladium</taxon>
    </lineage>
</organism>
<comment type="caution">
    <text evidence="6">The sequence shown here is derived from an EMBL/GenBank/DDBJ whole genome shotgun (WGS) entry which is preliminary data.</text>
</comment>
<proteinExistence type="inferred from homology"/>
<feature type="region of interest" description="Disordered" evidence="3">
    <location>
        <begin position="124"/>
        <end position="147"/>
    </location>
</feature>
<evidence type="ECO:0000259" key="4">
    <source>
        <dbReference type="Pfam" id="PF08585"/>
    </source>
</evidence>
<dbReference type="Pfam" id="PF21000">
    <property type="entry name" value="RMI1_N_N"/>
    <property type="match status" value="1"/>
</dbReference>
<keyword evidence="7" id="KW-1185">Reference proteome</keyword>
<evidence type="ECO:0000259" key="5">
    <source>
        <dbReference type="Pfam" id="PF21000"/>
    </source>
</evidence>
<dbReference type="PANTHER" id="PTHR14790">
    <property type="entry name" value="RECQ-MEDIATED GENOME INSTABILITY PROTEIN 1 RMI1"/>
    <property type="match status" value="1"/>
</dbReference>
<dbReference type="PANTHER" id="PTHR14790:SF15">
    <property type="entry name" value="RECQ-MEDIATED GENOME INSTABILITY PROTEIN 1"/>
    <property type="match status" value="1"/>
</dbReference>
<dbReference type="InterPro" id="IPR042470">
    <property type="entry name" value="RMI1_N_C_sf"/>
</dbReference>
<dbReference type="Gene3D" id="2.40.50.770">
    <property type="entry name" value="RecQ-mediated genome instability protein Rmi1, C-terminal domain"/>
    <property type="match status" value="1"/>
</dbReference>
<evidence type="ECO:0000256" key="2">
    <source>
        <dbReference type="ARBA" id="ARBA00018987"/>
    </source>
</evidence>
<dbReference type="OrthoDB" id="341511at2759"/>
<dbReference type="SMART" id="SM01161">
    <property type="entry name" value="DUF1767"/>
    <property type="match status" value="1"/>
</dbReference>
<dbReference type="InterPro" id="IPR049363">
    <property type="entry name" value="RMI1_N"/>
</dbReference>
<evidence type="ECO:0000313" key="6">
    <source>
        <dbReference type="EMBL" id="PNY23416.1"/>
    </source>
</evidence>
<dbReference type="GO" id="GO:0000712">
    <property type="term" value="P:resolution of meiotic recombination intermediates"/>
    <property type="evidence" value="ECO:0007669"/>
    <property type="project" value="TreeGrafter"/>
</dbReference>
<dbReference type="AlphaFoldDB" id="A0A2K3Q766"/>
<dbReference type="GO" id="GO:0000724">
    <property type="term" value="P:double-strand break repair via homologous recombination"/>
    <property type="evidence" value="ECO:0007669"/>
    <property type="project" value="TreeGrafter"/>
</dbReference>
<reference evidence="6 7" key="1">
    <citation type="submission" date="2017-08" db="EMBL/GenBank/DDBJ databases">
        <title>Harnessing the power of phylogenomics to disentangle the directionality and signatures of interkingdom host jumping in the parasitic fungal genus Tolypocladium.</title>
        <authorList>
            <person name="Quandt C.A."/>
            <person name="Patterson W."/>
            <person name="Spatafora J.W."/>
        </authorList>
    </citation>
    <scope>NUCLEOTIDE SEQUENCE [LARGE SCALE GENOMIC DNA]</scope>
    <source>
        <strain evidence="6 7">CBS 113982</strain>
    </source>
</reference>
<name>A0A2K3Q766_9HYPO</name>
<dbReference type="GO" id="GO:0016604">
    <property type="term" value="C:nuclear body"/>
    <property type="evidence" value="ECO:0007669"/>
    <property type="project" value="TreeGrafter"/>
</dbReference>
<feature type="compositionally biased region" description="Low complexity" evidence="3">
    <location>
        <begin position="133"/>
        <end position="147"/>
    </location>
</feature>
<dbReference type="STRING" id="45235.A0A2K3Q766"/>
<feature type="domain" description="RecQ mediated genome instability protein 1 OB-fold" evidence="4">
    <location>
        <begin position="68"/>
        <end position="238"/>
    </location>
</feature>
<dbReference type="GO" id="GO:0031422">
    <property type="term" value="C:RecQ family helicase-topoisomerase III complex"/>
    <property type="evidence" value="ECO:0007669"/>
    <property type="project" value="TreeGrafter"/>
</dbReference>